<name>A0A1C3KMZ6_PLAOA</name>
<proteinExistence type="predicted"/>
<organism evidence="1 2">
    <name type="scientific">Plasmodium ovale</name>
    <name type="common">malaria parasite P. ovale</name>
    <dbReference type="NCBI Taxonomy" id="36330"/>
    <lineage>
        <taxon>Eukaryota</taxon>
        <taxon>Sar</taxon>
        <taxon>Alveolata</taxon>
        <taxon>Apicomplexa</taxon>
        <taxon>Aconoidasida</taxon>
        <taxon>Haemosporida</taxon>
        <taxon>Plasmodiidae</taxon>
        <taxon>Plasmodium</taxon>
        <taxon>Plasmodium (Plasmodium)</taxon>
    </lineage>
</organism>
<accession>A0A1C3KMZ6</accession>
<reference evidence="1 2" key="1">
    <citation type="submission" date="2016-06" db="EMBL/GenBank/DDBJ databases">
        <authorList>
            <consortium name="Pathogen Informatics"/>
        </authorList>
    </citation>
    <scope>NUCLEOTIDE SEQUENCE [LARGE SCALE GENOMIC DNA]</scope>
    <source>
        <strain evidence="1">PowCR01</strain>
    </source>
</reference>
<dbReference type="VEuPathDB" id="PlasmoDB:POWCR01_030007000"/>
<dbReference type="AlphaFoldDB" id="A0A1C3KMZ6"/>
<dbReference type="VEuPathDB" id="PlasmoDB:PocGH01_03011600"/>
<dbReference type="EMBL" id="LT594507">
    <property type="protein sequence ID" value="SBT75413.1"/>
    <property type="molecule type" value="Genomic_DNA"/>
</dbReference>
<gene>
    <name evidence="1" type="primary">PowCR01_030007000</name>
    <name evidence="1" type="ORF">POWCR01_030007000</name>
</gene>
<evidence type="ECO:0000313" key="1">
    <source>
        <dbReference type="EMBL" id="SBT75413.1"/>
    </source>
</evidence>
<evidence type="ECO:0000313" key="2">
    <source>
        <dbReference type="Proteomes" id="UP000243200"/>
    </source>
</evidence>
<protein>
    <submittedName>
        <fullName evidence="1">Uncharacterized protein</fullName>
    </submittedName>
</protein>
<dbReference type="Proteomes" id="UP000243200">
    <property type="component" value="Chromosome 3"/>
</dbReference>
<dbReference type="OrthoDB" id="390282at2759"/>
<sequence length="167" mass="19328">MQITRRFIAFGKGRYTENGNYTTGLFQTRRYSPVAGEGSGKLCDDHLKRSFEKIATGSPPRAKINSILNFLLHSKMLSSNWSKGEMIDELYKRQIDKRLSFHLNVLYGLGSKGLHMNKKGIISPVLFYPLMDYDQFRCIVQVMQVADKEKRCGIHEQNEFFCNFFKV</sequence>